<accession>A0AAP3EW65</accession>
<name>A0AAP3EW65_RIEAN</name>
<dbReference type="Proteomes" id="UP001207440">
    <property type="component" value="Unassembled WGS sequence"/>
</dbReference>
<gene>
    <name evidence="1" type="ORF">OKE68_03600</name>
</gene>
<reference evidence="1" key="1">
    <citation type="submission" date="2022-10" db="EMBL/GenBank/DDBJ databases">
        <title>Sifting through the core-genome to identify putative cross-protective antigens against Riemerella anatipestifer.</title>
        <authorList>
            <person name="Zheng X."/>
            <person name="Zhang W."/>
        </authorList>
    </citation>
    <scope>NUCLEOTIDE SEQUENCE</scope>
    <source>
        <strain evidence="1">ZWRA178</strain>
    </source>
</reference>
<organism evidence="1 2">
    <name type="scientific">Riemerella anatipestifer</name>
    <name type="common">Moraxella anatipestifer</name>
    <dbReference type="NCBI Taxonomy" id="34085"/>
    <lineage>
        <taxon>Bacteria</taxon>
        <taxon>Pseudomonadati</taxon>
        <taxon>Bacteroidota</taxon>
        <taxon>Flavobacteriia</taxon>
        <taxon>Flavobacteriales</taxon>
        <taxon>Weeksellaceae</taxon>
        <taxon>Riemerella</taxon>
    </lineage>
</organism>
<proteinExistence type="predicted"/>
<dbReference type="RefSeq" id="WP_264309090.1">
    <property type="nucleotide sequence ID" value="NZ_JAOZYT010000015.1"/>
</dbReference>
<dbReference type="AlphaFoldDB" id="A0AAP3EW65"/>
<sequence>MTTKTTKLSVFAFLGLGLVAYGQYNGKVGINTPYPNATLEIQISDANKSGSTKEGILIPNVTAARAKAMGEGVAESTLVYITDGTGEANTTISNVSGKGFYYYDATDKKWQKVVGNSNGVTLNTITGNIREVTSITPEEWAKPNTFALVQTSGDQIKLPDPSSYTNKIISVNNQ</sequence>
<protein>
    <submittedName>
        <fullName evidence="1">Uncharacterized protein</fullName>
    </submittedName>
</protein>
<dbReference type="EMBL" id="JAOZYT010000015">
    <property type="protein sequence ID" value="MCW0523406.1"/>
    <property type="molecule type" value="Genomic_DNA"/>
</dbReference>
<evidence type="ECO:0000313" key="2">
    <source>
        <dbReference type="Proteomes" id="UP001207440"/>
    </source>
</evidence>
<comment type="caution">
    <text evidence="1">The sequence shown here is derived from an EMBL/GenBank/DDBJ whole genome shotgun (WGS) entry which is preliminary data.</text>
</comment>
<evidence type="ECO:0000313" key="1">
    <source>
        <dbReference type="EMBL" id="MCW0523406.1"/>
    </source>
</evidence>
<feature type="non-terminal residue" evidence="1">
    <location>
        <position position="174"/>
    </location>
</feature>